<keyword evidence="5 15" id="KW-0812">Transmembrane</keyword>
<dbReference type="InterPro" id="IPR032675">
    <property type="entry name" value="LRR_dom_sf"/>
</dbReference>
<dbReference type="Gene3D" id="3.80.10.10">
    <property type="entry name" value="Ribonuclease Inhibitor"/>
    <property type="match status" value="1"/>
</dbReference>
<keyword evidence="10" id="KW-0067">ATP-binding</keyword>
<evidence type="ECO:0000256" key="1">
    <source>
        <dbReference type="ARBA" id="ARBA00004167"/>
    </source>
</evidence>
<reference evidence="17" key="1">
    <citation type="submission" date="2021-08" db="EMBL/GenBank/DDBJ databases">
        <title>WGS assembly of Ceratopteris richardii.</title>
        <authorList>
            <person name="Marchant D.B."/>
            <person name="Chen G."/>
            <person name="Jenkins J."/>
            <person name="Shu S."/>
            <person name="Leebens-Mack J."/>
            <person name="Grimwood J."/>
            <person name="Schmutz J."/>
            <person name="Soltis P."/>
            <person name="Soltis D."/>
            <person name="Chen Z.-H."/>
        </authorList>
    </citation>
    <scope>NUCLEOTIDE SEQUENCE</scope>
    <source>
        <strain evidence="17">Whitten #5841</strain>
        <tissue evidence="17">Leaf</tissue>
    </source>
</reference>
<dbReference type="GO" id="GO:0016020">
    <property type="term" value="C:membrane"/>
    <property type="evidence" value="ECO:0007669"/>
    <property type="project" value="UniProtKB-SubCell"/>
</dbReference>
<keyword evidence="6" id="KW-0732">Signal</keyword>
<keyword evidence="7" id="KW-0677">Repeat</keyword>
<keyword evidence="9" id="KW-0418">Kinase</keyword>
<dbReference type="AlphaFoldDB" id="A0A8T2SR91"/>
<protein>
    <recommendedName>
        <fullName evidence="16">Protein kinase domain-containing protein</fullName>
    </recommendedName>
</protein>
<evidence type="ECO:0000256" key="5">
    <source>
        <dbReference type="ARBA" id="ARBA00022692"/>
    </source>
</evidence>
<proteinExistence type="predicted"/>
<dbReference type="GO" id="GO:0004674">
    <property type="term" value="F:protein serine/threonine kinase activity"/>
    <property type="evidence" value="ECO:0007669"/>
    <property type="project" value="UniProtKB-KW"/>
</dbReference>
<evidence type="ECO:0000256" key="4">
    <source>
        <dbReference type="ARBA" id="ARBA00022679"/>
    </source>
</evidence>
<feature type="domain" description="Protein kinase" evidence="16">
    <location>
        <begin position="655"/>
        <end position="932"/>
    </location>
</feature>
<dbReference type="SMART" id="SM00220">
    <property type="entry name" value="S_TKc"/>
    <property type="match status" value="1"/>
</dbReference>
<feature type="transmembrane region" description="Helical" evidence="15">
    <location>
        <begin position="12"/>
        <end position="33"/>
    </location>
</feature>
<dbReference type="InterPro" id="IPR011009">
    <property type="entry name" value="Kinase-like_dom_sf"/>
</dbReference>
<keyword evidence="11 15" id="KW-1133">Transmembrane helix</keyword>
<evidence type="ECO:0000313" key="17">
    <source>
        <dbReference type="EMBL" id="KAH7365310.1"/>
    </source>
</evidence>
<keyword evidence="4" id="KW-0808">Transferase</keyword>
<organism evidence="17 18">
    <name type="scientific">Ceratopteris richardii</name>
    <name type="common">Triangle waterfern</name>
    <dbReference type="NCBI Taxonomy" id="49495"/>
    <lineage>
        <taxon>Eukaryota</taxon>
        <taxon>Viridiplantae</taxon>
        <taxon>Streptophyta</taxon>
        <taxon>Embryophyta</taxon>
        <taxon>Tracheophyta</taxon>
        <taxon>Polypodiopsida</taxon>
        <taxon>Polypodiidae</taxon>
        <taxon>Polypodiales</taxon>
        <taxon>Pteridineae</taxon>
        <taxon>Pteridaceae</taxon>
        <taxon>Parkerioideae</taxon>
        <taxon>Ceratopteris</taxon>
    </lineage>
</organism>
<dbReference type="SUPFAM" id="SSF56112">
    <property type="entry name" value="Protein kinase-like (PK-like)"/>
    <property type="match status" value="1"/>
</dbReference>
<dbReference type="Proteomes" id="UP000825935">
    <property type="component" value="Chromosome 18"/>
</dbReference>
<keyword evidence="18" id="KW-1185">Reference proteome</keyword>
<dbReference type="InterPro" id="IPR008271">
    <property type="entry name" value="Ser/Thr_kinase_AS"/>
</dbReference>
<dbReference type="SUPFAM" id="SSF52058">
    <property type="entry name" value="L domain-like"/>
    <property type="match status" value="1"/>
</dbReference>
<dbReference type="EMBL" id="CM035423">
    <property type="protein sequence ID" value="KAH7365310.1"/>
    <property type="molecule type" value="Genomic_DNA"/>
</dbReference>
<keyword evidence="14" id="KW-0325">Glycoprotein</keyword>
<sequence>MREVKHFHTIMASVSSSALFLSVILQISLLWSIGSSQKTGFTSIDCGSDYASVYTDEDNIQWLSDGNLMSEGTSIALPDTGNGPVLSTMRLFNGSQSKYCYSLSNSAVKAEAFFLVRASIFPGTNPPYTPKNPDGYFRFKMIIDADQWKDVEIPYGDETWWTFDAYVRAKRSEIDVCFARITPDGDAPFISALALRPLPSTLTSTIVMNGTNRFLVCLGHSSYGVPQSGPSYISYPDDTLDRYWISHKAPDSSLNSTQKTINMSTDSIDQIPEKILQTTFTGFRSFISSWVGLEANAFHYVQFYFAEIEPLVNTTGMRVFNIFANGDLLSTEGSIDVFARVGANAVYSYRKPVRSNATGAIVFTFTSLANSTFPPFLAAAELFEFRQINALTPAPIVTTVEAIKTTLGLGRYTGDPCLPVGYGYDWLNCSSDNTGITAISLSNYQTNGSIPAELNDLTTLTEVRMNGNNLKGEIPDLSALQVLETLDLSNNNLSGSIPSYLSTLRNLKALYLQNNNLSGVIPSALLQRSQASLLTFKFSGNPSLCDSINITECSPSQSSLQAPQPLSSKSRSSTGIIVGISAAGVLLLGIAIGFIAYFIYKKKNSTLHNGTVHEGLSQVEVAESKSPVSPIVCKPIPAEQHVRRFSYREIEIATNNFTTRLGQGGFGPVYKGWLDDGRVAAIKVSSKVSNQGSKEFLNEIDLLSRLHHKSLVRLLGYSNEEKQVLVYEFMSEGSLFEHLHGPYFEHNSVLPWITRLRIILNAAEGLSYLHEGCSPQIIHRDIKSSNILLNAQMEAKISDFGISRNQLISGTGSLPTAVMGTPGYVDPEYIGSLKMTEQIDVYSFGVLLFEIVSGRPPIFESPPSKQTISITNWVKPLIPRGIIDDIVDPSLQGQYNVESVWKVVEVALMCVEMPSFKRPRISQVYRDLKEAMEIETSKSQDSY</sequence>
<dbReference type="PANTHER" id="PTHR45631">
    <property type="entry name" value="OS07G0107800 PROTEIN-RELATED"/>
    <property type="match status" value="1"/>
</dbReference>
<keyword evidence="12 15" id="KW-0472">Membrane</keyword>
<dbReference type="InterPro" id="IPR001611">
    <property type="entry name" value="Leu-rich_rpt"/>
</dbReference>
<dbReference type="InterPro" id="IPR000719">
    <property type="entry name" value="Prot_kinase_dom"/>
</dbReference>
<dbReference type="Gene3D" id="2.60.120.430">
    <property type="entry name" value="Galactose-binding lectin"/>
    <property type="match status" value="1"/>
</dbReference>
<dbReference type="InterPro" id="IPR024788">
    <property type="entry name" value="Malectin-like_Carb-bd_dom"/>
</dbReference>
<name>A0A8T2SR91_CERRI</name>
<keyword evidence="2" id="KW-0723">Serine/threonine-protein kinase</keyword>
<dbReference type="OMA" id="ERFHIVE"/>
<dbReference type="PROSITE" id="PS51450">
    <property type="entry name" value="LRR"/>
    <property type="match status" value="2"/>
</dbReference>
<comment type="caution">
    <text evidence="17">The sequence shown here is derived from an EMBL/GenBank/DDBJ whole genome shotgun (WGS) entry which is preliminary data.</text>
</comment>
<evidence type="ECO:0000256" key="15">
    <source>
        <dbReference type="SAM" id="Phobius"/>
    </source>
</evidence>
<dbReference type="Gene3D" id="3.30.200.20">
    <property type="entry name" value="Phosphorylase Kinase, domain 1"/>
    <property type="match status" value="1"/>
</dbReference>
<evidence type="ECO:0000256" key="9">
    <source>
        <dbReference type="ARBA" id="ARBA00022777"/>
    </source>
</evidence>
<evidence type="ECO:0000256" key="12">
    <source>
        <dbReference type="ARBA" id="ARBA00023136"/>
    </source>
</evidence>
<dbReference type="Pfam" id="PF12819">
    <property type="entry name" value="Malectin_like"/>
    <property type="match status" value="1"/>
</dbReference>
<keyword evidence="8" id="KW-0547">Nucleotide-binding</keyword>
<evidence type="ECO:0000256" key="10">
    <source>
        <dbReference type="ARBA" id="ARBA00022840"/>
    </source>
</evidence>
<dbReference type="Pfam" id="PF00069">
    <property type="entry name" value="Pkinase"/>
    <property type="match status" value="1"/>
</dbReference>
<feature type="transmembrane region" description="Helical" evidence="15">
    <location>
        <begin position="576"/>
        <end position="600"/>
    </location>
</feature>
<evidence type="ECO:0000259" key="16">
    <source>
        <dbReference type="PROSITE" id="PS50011"/>
    </source>
</evidence>
<dbReference type="CDD" id="cd14066">
    <property type="entry name" value="STKc_IRAK"/>
    <property type="match status" value="1"/>
</dbReference>
<dbReference type="FunFam" id="3.80.10.10:FF:000041">
    <property type="entry name" value="LRR receptor-like serine/threonine-protein kinase ERECTA"/>
    <property type="match status" value="1"/>
</dbReference>
<dbReference type="FunFam" id="3.30.200.20:FF:000039">
    <property type="entry name" value="receptor-like protein kinase FERONIA"/>
    <property type="match status" value="1"/>
</dbReference>
<evidence type="ECO:0000256" key="14">
    <source>
        <dbReference type="ARBA" id="ARBA00023180"/>
    </source>
</evidence>
<evidence type="ECO:0000256" key="11">
    <source>
        <dbReference type="ARBA" id="ARBA00022989"/>
    </source>
</evidence>
<comment type="subcellular location">
    <subcellularLocation>
        <location evidence="1">Membrane</location>
        <topology evidence="1">Single-pass membrane protein</topology>
    </subcellularLocation>
</comment>
<gene>
    <name evidence="17" type="ORF">KP509_18G020100</name>
</gene>
<evidence type="ECO:0000256" key="6">
    <source>
        <dbReference type="ARBA" id="ARBA00022729"/>
    </source>
</evidence>
<accession>A0A8T2SR91</accession>
<evidence type="ECO:0000256" key="13">
    <source>
        <dbReference type="ARBA" id="ARBA00023170"/>
    </source>
</evidence>
<dbReference type="Gene3D" id="1.10.510.10">
    <property type="entry name" value="Transferase(Phosphotransferase) domain 1"/>
    <property type="match status" value="1"/>
</dbReference>
<evidence type="ECO:0000256" key="3">
    <source>
        <dbReference type="ARBA" id="ARBA00022614"/>
    </source>
</evidence>
<dbReference type="PROSITE" id="PS00108">
    <property type="entry name" value="PROTEIN_KINASE_ST"/>
    <property type="match status" value="1"/>
</dbReference>
<dbReference type="PROSITE" id="PS50011">
    <property type="entry name" value="PROTEIN_KINASE_DOM"/>
    <property type="match status" value="1"/>
</dbReference>
<dbReference type="Pfam" id="PF12799">
    <property type="entry name" value="LRR_4"/>
    <property type="match status" value="1"/>
</dbReference>
<evidence type="ECO:0000256" key="8">
    <source>
        <dbReference type="ARBA" id="ARBA00022741"/>
    </source>
</evidence>
<evidence type="ECO:0000256" key="7">
    <source>
        <dbReference type="ARBA" id="ARBA00022737"/>
    </source>
</evidence>
<evidence type="ECO:0000256" key="2">
    <source>
        <dbReference type="ARBA" id="ARBA00022527"/>
    </source>
</evidence>
<dbReference type="InterPro" id="IPR025875">
    <property type="entry name" value="Leu-rich_rpt_4"/>
</dbReference>
<dbReference type="FunFam" id="1.10.510.10:FF:000146">
    <property type="entry name" value="LRR receptor-like serine/threonine-protein kinase IOS1"/>
    <property type="match status" value="1"/>
</dbReference>
<keyword evidence="3" id="KW-0433">Leucine-rich repeat</keyword>
<dbReference type="OrthoDB" id="1111193at2759"/>
<dbReference type="GO" id="GO:0005524">
    <property type="term" value="F:ATP binding"/>
    <property type="evidence" value="ECO:0007669"/>
    <property type="project" value="UniProtKB-KW"/>
</dbReference>
<evidence type="ECO:0000313" key="18">
    <source>
        <dbReference type="Proteomes" id="UP000825935"/>
    </source>
</evidence>
<keyword evidence="13" id="KW-0675">Receptor</keyword>